<feature type="signal peptide" evidence="3">
    <location>
        <begin position="1"/>
        <end position="24"/>
    </location>
</feature>
<dbReference type="SUPFAM" id="SSF69304">
    <property type="entry name" value="Tricorn protease N-terminal domain"/>
    <property type="match status" value="1"/>
</dbReference>
<dbReference type="InterPro" id="IPR011659">
    <property type="entry name" value="WD40"/>
</dbReference>
<evidence type="ECO:0000313" key="5">
    <source>
        <dbReference type="EMBL" id="CUS06396.1"/>
    </source>
</evidence>
<comment type="similarity">
    <text evidence="1">Belongs to the TolB family.</text>
</comment>
<dbReference type="KEGG" id="pbf:CFX0092_B0862"/>
<reference evidence="5" key="1">
    <citation type="submission" date="2016-01" db="EMBL/GenBank/DDBJ databases">
        <authorList>
            <person name="Mcilroy J.S."/>
            <person name="Karst M S."/>
            <person name="Albertsen M."/>
        </authorList>
    </citation>
    <scope>NUCLEOTIDE SEQUENCE</scope>
    <source>
        <strain evidence="5">Cfx-K</strain>
    </source>
</reference>
<gene>
    <name evidence="5" type="ORF">CFX0092_B0862</name>
</gene>
<dbReference type="Proteomes" id="UP000215027">
    <property type="component" value="Chromosome II"/>
</dbReference>
<dbReference type="InterPro" id="IPR011042">
    <property type="entry name" value="6-blade_b-propeller_TolB-like"/>
</dbReference>
<dbReference type="PANTHER" id="PTHR36842:SF1">
    <property type="entry name" value="PROTEIN TOLB"/>
    <property type="match status" value="1"/>
</dbReference>
<dbReference type="Pfam" id="PF01345">
    <property type="entry name" value="DUF11"/>
    <property type="match status" value="1"/>
</dbReference>
<feature type="chain" id="PRO_5007820708" description="Fibronectin type-III domain-containing protein" evidence="3">
    <location>
        <begin position="25"/>
        <end position="1324"/>
    </location>
</feature>
<sequence>MSRQAFARSLVLGLLLFALVPVLAAAPSAAPPPPRDLDTLDTAPPPAPRLDLTGEAMPVLPSGRSGASPAFDDPGNWSRVAFWAYVDGNVDLYTAMPTNAPAYPISRLTTGPASELQPAISPDATRMVYASDVDGDFDIYVADYDYVTDHLGPPVRLTDNNVPDLWPVWSPDGTRLAFYTVLGAEAAAQADVFVINADGGGLTNVTNHPADDAYPTWSPDGTRLAFASDRSGGARIHVMDANGGNTRQLSTQRGSRYPVWSRDGAQIAYSADADGDDWLDLMLMNADGSGQTQLNPFYNQAQHDLLPRSWSPDGTAIAYTLAYYIPYQGTWYVNSTYLIAFEPGDGTLYQFAGPGFVYDPDWQSIDHQAPVTSIYPLPAVSPSPFTVRWQAKEIGDAGLRTIEVQMQVNGGQWTNLTLYDPWQSKIEIPGVGGGQYLFRARGIDWAGNVEAWSPQPEAVTTVEEYPPITTIDPIPPYSRAGNVVALRWRGDDGGWSGVAHYDLQYRRDGGAWQNWIMEAGQNEADFYPANFGIQPGERVGFRIRAVDRAGNVEAWPGDGDALLTAIFSRRVAGLIHDNTGNPIGGATAAADPSPIDPPASGRDGGYGAYMGPVVPALTLAWAKPGYGAPPATTLALPGDRARNVVLPPADDALADGGFEDGWGAWQTGGAPAPTLSADAHSGEAAAALGTPAPTALFAAPVPLTDSPDVGKYDHRLIFDGQGRAFAVWLAGVFDQPKSLYSATRRADGSWTEKRLLRDGVWSYDMARDAEGALHLAASHNGISVWGQAGDGWSATSTALPDVTDFSPVWLAAGPGGRVDLFWQKGLWELFHSRLTNGAWSAVTRLSPANATLWAGLYTATTPDGALHVVWHETLQDSLIRYRRLSASGTWGAATTLYKGPVDGLGLAADDAGRLHAVWLGKKNGEPTLDYRWARDGVWQPVETLWRGVLADTRDSASLEAFGVSPAGVAQAMLWIGENSDYVRREPGGRLTVEHLTSDGLNSTTMVFDGVGNPHVAVVDKFGGSTALNVGYAARSETGDWSAPVQVSDDPWYGYGGVPAVDALGRVHFLWLGDQSDPYHEPDLIYTGPLPAATGGASILSRTVSVPAGMADPVLSLMYGARGAVTLDLTGGSAAGPSVRSDPLLLPPAPAGYRHEWIDLSAYSGQKVTISLRAAWAAGEPAAWALVDDVTLGAAHTDIGVVASSSGRLTGDVVIHTLTVANDSALPAAGVALRHTLPPQLAYVSADPAPAGTSPLRWELGALAPGQAAVVRLTTRVAGGAAPPPAVTSTAAVVTTSAELELLNNTAAAMTPMGRWVWLPVVVRP</sequence>
<evidence type="ECO:0000259" key="4">
    <source>
        <dbReference type="PROSITE" id="PS50853"/>
    </source>
</evidence>
<dbReference type="RefSeq" id="WP_095045669.1">
    <property type="nucleotide sequence ID" value="NZ_LN890656.1"/>
</dbReference>
<evidence type="ECO:0000256" key="2">
    <source>
        <dbReference type="SAM" id="MobiDB-lite"/>
    </source>
</evidence>
<dbReference type="EMBL" id="LN890656">
    <property type="protein sequence ID" value="CUS06396.1"/>
    <property type="molecule type" value="Genomic_DNA"/>
</dbReference>
<accession>A0A160T7G2</accession>
<keyword evidence="6" id="KW-1185">Reference proteome</keyword>
<dbReference type="InterPro" id="IPR001434">
    <property type="entry name" value="OmcB-like_DUF11"/>
</dbReference>
<proteinExistence type="inferred from homology"/>
<evidence type="ECO:0000256" key="3">
    <source>
        <dbReference type="SAM" id="SignalP"/>
    </source>
</evidence>
<dbReference type="OrthoDB" id="166108at2"/>
<name>A0A160T7G2_9CHLR</name>
<evidence type="ECO:0000256" key="1">
    <source>
        <dbReference type="ARBA" id="ARBA00009820"/>
    </source>
</evidence>
<dbReference type="PROSITE" id="PS50853">
    <property type="entry name" value="FN3"/>
    <property type="match status" value="1"/>
</dbReference>
<feature type="region of interest" description="Disordered" evidence="2">
    <location>
        <begin position="28"/>
        <end position="71"/>
    </location>
</feature>
<dbReference type="InterPro" id="IPR003961">
    <property type="entry name" value="FN3_dom"/>
</dbReference>
<evidence type="ECO:0000313" key="6">
    <source>
        <dbReference type="Proteomes" id="UP000215027"/>
    </source>
</evidence>
<keyword evidence="3" id="KW-0732">Signal</keyword>
<protein>
    <recommendedName>
        <fullName evidence="4">Fibronectin type-III domain-containing protein</fullName>
    </recommendedName>
</protein>
<dbReference type="PANTHER" id="PTHR36842">
    <property type="entry name" value="PROTEIN TOLB HOMOLOG"/>
    <property type="match status" value="1"/>
</dbReference>
<organism evidence="5 6">
    <name type="scientific">Candidatus Promineifilum breve</name>
    <dbReference type="NCBI Taxonomy" id="1806508"/>
    <lineage>
        <taxon>Bacteria</taxon>
        <taxon>Bacillati</taxon>
        <taxon>Chloroflexota</taxon>
        <taxon>Ardenticatenia</taxon>
        <taxon>Candidatus Promineifilales</taxon>
        <taxon>Candidatus Promineifilaceae</taxon>
        <taxon>Candidatus Promineifilum</taxon>
    </lineage>
</organism>
<dbReference type="Gene3D" id="2.120.10.30">
    <property type="entry name" value="TolB, C-terminal domain"/>
    <property type="match status" value="1"/>
</dbReference>
<feature type="domain" description="Fibronectin type-III" evidence="4">
    <location>
        <begin position="370"/>
        <end position="464"/>
    </location>
</feature>
<dbReference type="Pfam" id="PF07676">
    <property type="entry name" value="PD40"/>
    <property type="match status" value="3"/>
</dbReference>